<evidence type="ECO:0000259" key="1">
    <source>
        <dbReference type="Pfam" id="PF01471"/>
    </source>
</evidence>
<name>A0A2D2C261_9RHOB</name>
<dbReference type="InterPro" id="IPR002502">
    <property type="entry name" value="Amidase_domain"/>
</dbReference>
<dbReference type="GO" id="GO:0008745">
    <property type="term" value="F:N-acetylmuramoyl-L-alanine amidase activity"/>
    <property type="evidence" value="ECO:0007669"/>
    <property type="project" value="InterPro"/>
</dbReference>
<dbReference type="GeneID" id="78898506"/>
<dbReference type="Pfam" id="PF01510">
    <property type="entry name" value="Amidase_2"/>
    <property type="match status" value="1"/>
</dbReference>
<reference evidence="3 4" key="1">
    <citation type="submission" date="2017-10" db="EMBL/GenBank/DDBJ databases">
        <title>Complete genome sequence of Paracoccus yeei TT13 isolated from human skin.</title>
        <authorList>
            <person name="Lee K."/>
            <person name="Lim J.Y."/>
            <person name="Hwang I."/>
        </authorList>
    </citation>
    <scope>NUCLEOTIDE SEQUENCE [LARGE SCALE GENOMIC DNA]</scope>
    <source>
        <strain evidence="3 4">TT13</strain>
    </source>
</reference>
<dbReference type="SUPFAM" id="SSF55846">
    <property type="entry name" value="N-acetylmuramoyl-L-alanine amidase-like"/>
    <property type="match status" value="1"/>
</dbReference>
<dbReference type="InterPro" id="IPR036505">
    <property type="entry name" value="Amidase/PGRP_sf"/>
</dbReference>
<protein>
    <submittedName>
        <fullName evidence="3">Spore cortex-lytic protein</fullName>
    </submittedName>
</protein>
<dbReference type="InterPro" id="IPR036366">
    <property type="entry name" value="PGBDSf"/>
</dbReference>
<dbReference type="AlphaFoldDB" id="A0A2D2C261"/>
<dbReference type="Pfam" id="PF01471">
    <property type="entry name" value="PG_binding_1"/>
    <property type="match status" value="1"/>
</dbReference>
<evidence type="ECO:0000259" key="2">
    <source>
        <dbReference type="Pfam" id="PF01510"/>
    </source>
</evidence>
<organism evidence="3 4">
    <name type="scientific">Paracoccus yeei</name>
    <dbReference type="NCBI Taxonomy" id="147645"/>
    <lineage>
        <taxon>Bacteria</taxon>
        <taxon>Pseudomonadati</taxon>
        <taxon>Pseudomonadota</taxon>
        <taxon>Alphaproteobacteria</taxon>
        <taxon>Rhodobacterales</taxon>
        <taxon>Paracoccaceae</taxon>
        <taxon>Paracoccus</taxon>
    </lineage>
</organism>
<feature type="domain" description="Peptidoglycan binding-like" evidence="1">
    <location>
        <begin position="249"/>
        <end position="280"/>
    </location>
</feature>
<dbReference type="SUPFAM" id="SSF47090">
    <property type="entry name" value="PGBD-like"/>
    <property type="match status" value="1"/>
</dbReference>
<dbReference type="EMBL" id="CP024422">
    <property type="protein sequence ID" value="ATQ56566.1"/>
    <property type="molecule type" value="Genomic_DNA"/>
</dbReference>
<gene>
    <name evidence="3" type="ORF">PYTT13_12690</name>
</gene>
<dbReference type="InterPro" id="IPR002477">
    <property type="entry name" value="Peptidoglycan-bd-like"/>
</dbReference>
<accession>A0A2D2C261</accession>
<dbReference type="Proteomes" id="UP000229314">
    <property type="component" value="Chromosome"/>
</dbReference>
<feature type="domain" description="N-acetylmuramoyl-L-alanine amidase" evidence="2">
    <location>
        <begin position="56"/>
        <end position="174"/>
    </location>
</feature>
<evidence type="ECO:0000313" key="3">
    <source>
        <dbReference type="EMBL" id="ATQ56566.1"/>
    </source>
</evidence>
<dbReference type="CDD" id="cd06583">
    <property type="entry name" value="PGRP"/>
    <property type="match status" value="1"/>
</dbReference>
<dbReference type="InterPro" id="IPR036365">
    <property type="entry name" value="PGBD-like_sf"/>
</dbReference>
<dbReference type="GO" id="GO:0009253">
    <property type="term" value="P:peptidoglycan catabolic process"/>
    <property type="evidence" value="ECO:0007669"/>
    <property type="project" value="InterPro"/>
</dbReference>
<proteinExistence type="predicted"/>
<sequence length="291" mass="31011">MVFPYGVRKRGLPVVSGFCENRKSRRPFSAVATGEKGALGIIQLSKLTLEAPMGALKRIVMHWTAGTSSVSALDRAHYHYVISGDGIVVEGDHAPSDNVPPLKSYAAHTLSLNSGSIGVAVAGMAQSAERPFAPGPWPINGKQIDALVSLLARLCRQHDIAVTRQTVLSHAEVQPTLGIAQRGKWDIAWLPGMSAVGDPVEVGDKIRARVLAELGKNAPVEPATKTPAALRQGARGDDVRRMQRAVGVKDDGIFGPATAAALRDWQSARGLTPDAICGPKSWVEIIKEEKK</sequence>
<dbReference type="RefSeq" id="WP_099649360.1">
    <property type="nucleotide sequence ID" value="NZ_CP024422.1"/>
</dbReference>
<dbReference type="Gene3D" id="3.40.80.10">
    <property type="entry name" value="Peptidoglycan recognition protein-like"/>
    <property type="match status" value="1"/>
</dbReference>
<evidence type="ECO:0000313" key="4">
    <source>
        <dbReference type="Proteomes" id="UP000229314"/>
    </source>
</evidence>
<dbReference type="Gene3D" id="1.10.101.10">
    <property type="entry name" value="PGBD-like superfamily/PGBD"/>
    <property type="match status" value="1"/>
</dbReference>